<comment type="caution">
    <text evidence="5">The sequence shown here is derived from an EMBL/GenBank/DDBJ whole genome shotgun (WGS) entry which is preliminary data.</text>
</comment>
<accession>A0A0V1HRA6</accession>
<dbReference type="InterPro" id="IPR001611">
    <property type="entry name" value="Leu-rich_rpt"/>
</dbReference>
<dbReference type="SMART" id="SM00369">
    <property type="entry name" value="LRR_TYP"/>
    <property type="match status" value="12"/>
</dbReference>
<feature type="region of interest" description="Disordered" evidence="3">
    <location>
        <begin position="498"/>
        <end position="531"/>
    </location>
</feature>
<dbReference type="PROSITE" id="PS51450">
    <property type="entry name" value="LRR"/>
    <property type="match status" value="5"/>
</dbReference>
<dbReference type="PANTHER" id="PTHR45712">
    <property type="entry name" value="AGAP008170-PA"/>
    <property type="match status" value="1"/>
</dbReference>
<dbReference type="EMBL" id="JYDP01000035">
    <property type="protein sequence ID" value="KRZ13057.1"/>
    <property type="molecule type" value="Genomic_DNA"/>
</dbReference>
<reference evidence="5 6" key="1">
    <citation type="submission" date="2015-01" db="EMBL/GenBank/DDBJ databases">
        <title>Evolution of Trichinella species and genotypes.</title>
        <authorList>
            <person name="Korhonen P.K."/>
            <person name="Edoardo P."/>
            <person name="Giuseppe L.R."/>
            <person name="Gasser R.B."/>
        </authorList>
    </citation>
    <scope>NUCLEOTIDE SEQUENCE [LARGE SCALE GENOMIC DNA]</scope>
    <source>
        <strain evidence="5">ISS1029</strain>
    </source>
</reference>
<dbReference type="Gene3D" id="3.80.10.10">
    <property type="entry name" value="Ribonuclease Inhibitor"/>
    <property type="match status" value="3"/>
</dbReference>
<evidence type="ECO:0000313" key="6">
    <source>
        <dbReference type="Proteomes" id="UP000055024"/>
    </source>
</evidence>
<dbReference type="AlphaFoldDB" id="A0A0V1HRA6"/>
<evidence type="ECO:0000256" key="3">
    <source>
        <dbReference type="SAM" id="MobiDB-lite"/>
    </source>
</evidence>
<organism evidence="5 6">
    <name type="scientific">Trichinella zimbabwensis</name>
    <dbReference type="NCBI Taxonomy" id="268475"/>
    <lineage>
        <taxon>Eukaryota</taxon>
        <taxon>Metazoa</taxon>
        <taxon>Ecdysozoa</taxon>
        <taxon>Nematoda</taxon>
        <taxon>Enoplea</taxon>
        <taxon>Dorylaimia</taxon>
        <taxon>Trichinellida</taxon>
        <taxon>Trichinellidae</taxon>
        <taxon>Trichinella</taxon>
    </lineage>
</organism>
<keyword evidence="4" id="KW-1133">Transmembrane helix</keyword>
<sequence>LGENHSIFPFFICFVFWLIIYNNNNNNIVFLSFISIISKTTANMSVVGSSWSWSFAQFSFLFLLLVCQILQLTDAFCPDVFKEKDACTCLSYLDGAVIRCKGPEAPYIIEKLKTESVVIRELAIEDADIIEIGPRAFRNMKISSLILDNNRIRALHKDAFVGLERSLVSLSLAHNKLTEIPTDALANLQTLQVLNLKCNNIGNIYTSALHNLTSLIELNLACNQICKIAGSAFEPIKTTLQSLILDDNCLREVPAEALRNFNNLLALHLQNNNIETIEKLQLMNMVSLLMVRLSYNKIKSVDRYGFNNIPHLRYLFLDHNELAVLEPNVLQQFQFLEIADLSYNSIAEIPTGAFQRLEHLLQLNLEGNAIRDIAPNAFAQTPLLLLLLGHNCLTGIGTQVFTGVPFLRQISLAHNNIKNLEPFAFAAMPNLQLLDLSNNKLDSIFPATLTPNFASTVILSENPLVCGPNGYHVIKGGSPILLLNEPNHICSMFNRTRPDKCPTRKPKPPPLPCCSRPEKHSDESSEISGSPMIQLTTPNLISEITTPTITTSTTASPAVAVSITVPSTAQPLQHKANMTTSITASPFEQMAAERELPSTPRFQAQENKVNKPKTPNMARFWRFTRPPSEPLTATLKPIIQGMEMAKKVSNENQPQQNITTATTTLPDQVMQSSTNDTEQQNSTVPIALKAESQNMPFISEQQPPIYSNIHRTSPTKQIMPMSIQNAQNFLPPINQRPPSETLNAQWSVERRPVPTFQQGSHPSLQQQFKPADNNNGAPPRKPLEQENVENLNSQPVRPMDLMEMNMLAGGLQPRRRPFEIGKQQATTLAENPTKAEPASPDTFSSSDPVNAAPPLPFSSEPFFGVQFKPILDQQPAVIEANNQQQQQLHQPSPFVQPIQTGNS</sequence>
<feature type="region of interest" description="Disordered" evidence="3">
    <location>
        <begin position="876"/>
        <end position="903"/>
    </location>
</feature>
<proteinExistence type="predicted"/>
<gene>
    <name evidence="5" type="primary">let-4</name>
    <name evidence="5" type="ORF">T11_3004</name>
</gene>
<feature type="region of interest" description="Disordered" evidence="3">
    <location>
        <begin position="826"/>
        <end position="857"/>
    </location>
</feature>
<dbReference type="PANTHER" id="PTHR45712:SF22">
    <property type="entry name" value="INSULIN-LIKE GROWTH FACTOR-BINDING PROTEIN COMPLEX ACID LABILE SUBUNIT"/>
    <property type="match status" value="1"/>
</dbReference>
<dbReference type="InterPro" id="IPR032675">
    <property type="entry name" value="LRR_dom_sf"/>
</dbReference>
<dbReference type="Proteomes" id="UP000055024">
    <property type="component" value="Unassembled WGS sequence"/>
</dbReference>
<protein>
    <submittedName>
        <fullName evidence="5">Leucine-rich repeat-containing protein let-4</fullName>
    </submittedName>
</protein>
<dbReference type="Pfam" id="PF13855">
    <property type="entry name" value="LRR_8"/>
    <property type="match status" value="3"/>
</dbReference>
<keyword evidence="2" id="KW-0677">Repeat</keyword>
<keyword evidence="1" id="KW-0433">Leucine-rich repeat</keyword>
<feature type="region of interest" description="Disordered" evidence="3">
    <location>
        <begin position="754"/>
        <end position="789"/>
    </location>
</feature>
<keyword evidence="4" id="KW-0472">Membrane</keyword>
<evidence type="ECO:0000313" key="5">
    <source>
        <dbReference type="EMBL" id="KRZ13057.1"/>
    </source>
</evidence>
<dbReference type="STRING" id="268475.A0A0V1HRA6"/>
<feature type="transmembrane region" description="Helical" evidence="4">
    <location>
        <begin position="44"/>
        <end position="66"/>
    </location>
</feature>
<feature type="compositionally biased region" description="Polar residues" evidence="3">
    <location>
        <begin position="755"/>
        <end position="776"/>
    </location>
</feature>
<dbReference type="InterPro" id="IPR050333">
    <property type="entry name" value="SLRP"/>
</dbReference>
<dbReference type="InterPro" id="IPR003591">
    <property type="entry name" value="Leu-rich_rpt_typical-subtyp"/>
</dbReference>
<keyword evidence="6" id="KW-1185">Reference proteome</keyword>
<keyword evidence="4" id="KW-0812">Transmembrane</keyword>
<name>A0A0V1HRA6_9BILA</name>
<evidence type="ECO:0000256" key="4">
    <source>
        <dbReference type="SAM" id="Phobius"/>
    </source>
</evidence>
<dbReference type="OrthoDB" id="1055097at2759"/>
<evidence type="ECO:0000256" key="2">
    <source>
        <dbReference type="ARBA" id="ARBA00022737"/>
    </source>
</evidence>
<evidence type="ECO:0000256" key="1">
    <source>
        <dbReference type="ARBA" id="ARBA00022614"/>
    </source>
</evidence>
<feature type="non-terminal residue" evidence="5">
    <location>
        <position position="1"/>
    </location>
</feature>
<dbReference type="SUPFAM" id="SSF52058">
    <property type="entry name" value="L domain-like"/>
    <property type="match status" value="1"/>
</dbReference>